<reference evidence="1 2" key="1">
    <citation type="submission" date="2018-07" db="EMBL/GenBank/DDBJ databases">
        <title>Genomic Encyclopedia of Type Strains, Phase III (KMG-III): the genomes of soil and plant-associated and newly described type strains.</title>
        <authorList>
            <person name="Whitman W."/>
        </authorList>
    </citation>
    <scope>NUCLEOTIDE SEQUENCE [LARGE SCALE GENOMIC DNA]</scope>
    <source>
        <strain evidence="1 2">CECT 8487</strain>
    </source>
</reference>
<proteinExistence type="predicted"/>
<dbReference type="SUPFAM" id="SSF158446">
    <property type="entry name" value="IVS-encoded protein-like"/>
    <property type="match status" value="1"/>
</dbReference>
<dbReference type="RefSeq" id="WP_116039772.1">
    <property type="nucleotide sequence ID" value="NZ_QRDX01000002.1"/>
</dbReference>
<dbReference type="AlphaFoldDB" id="A0A3D9HIR0"/>
<evidence type="ECO:0000313" key="1">
    <source>
        <dbReference type="EMBL" id="RED49338.1"/>
    </source>
</evidence>
<keyword evidence="2" id="KW-1185">Reference proteome</keyword>
<dbReference type="NCBIfam" id="TIGR02436">
    <property type="entry name" value="four helix bundle protein"/>
    <property type="match status" value="1"/>
</dbReference>
<dbReference type="PANTHER" id="PTHR38471:SF2">
    <property type="entry name" value="FOUR HELIX BUNDLE PROTEIN"/>
    <property type="match status" value="1"/>
</dbReference>
<dbReference type="OrthoDB" id="9811959at2"/>
<dbReference type="CDD" id="cd16377">
    <property type="entry name" value="23S_rRNA_IVP_like"/>
    <property type="match status" value="1"/>
</dbReference>
<dbReference type="InterPro" id="IPR036583">
    <property type="entry name" value="23S_rRNA_IVS_sf"/>
</dbReference>
<dbReference type="Proteomes" id="UP000256629">
    <property type="component" value="Unassembled WGS sequence"/>
</dbReference>
<comment type="caution">
    <text evidence="1">The sequence shown here is derived from an EMBL/GenBank/DDBJ whole genome shotgun (WGS) entry which is preliminary data.</text>
</comment>
<dbReference type="PANTHER" id="PTHR38471">
    <property type="entry name" value="FOUR HELIX BUNDLE PROTEIN"/>
    <property type="match status" value="1"/>
</dbReference>
<dbReference type="EMBL" id="QRDX01000002">
    <property type="protein sequence ID" value="RED49338.1"/>
    <property type="molecule type" value="Genomic_DNA"/>
</dbReference>
<sequence length="126" mass="14727">MTEDQNDILEKFKFEKLIIWQKSIDFGEEIDKMADTFPEKEKFNLSSQIRRAADSIALNISEGSIGQSNPEQKKFIGYGIRSLAEVVTCLFKAERRNYISNNNFIQLYNEAHHLMNMMLAFRKNIK</sequence>
<accession>A0A3D9HIR0</accession>
<protein>
    <submittedName>
        <fullName evidence="1">Four helix bundle protein</fullName>
    </submittedName>
</protein>
<organism evidence="1 2">
    <name type="scientific">Seonamhaeicola aphaedonensis</name>
    <dbReference type="NCBI Taxonomy" id="1461338"/>
    <lineage>
        <taxon>Bacteria</taxon>
        <taxon>Pseudomonadati</taxon>
        <taxon>Bacteroidota</taxon>
        <taxon>Flavobacteriia</taxon>
        <taxon>Flavobacteriales</taxon>
        <taxon>Flavobacteriaceae</taxon>
    </lineage>
</organism>
<dbReference type="Pfam" id="PF05635">
    <property type="entry name" value="23S_rRNA_IVP"/>
    <property type="match status" value="1"/>
</dbReference>
<dbReference type="Gene3D" id="1.20.1440.60">
    <property type="entry name" value="23S rRNA-intervening sequence"/>
    <property type="match status" value="1"/>
</dbReference>
<gene>
    <name evidence="1" type="ORF">DFQ02_102104</name>
</gene>
<dbReference type="InterPro" id="IPR012657">
    <property type="entry name" value="23S_rRNA-intervening_sequence"/>
</dbReference>
<name>A0A3D9HIR0_9FLAO</name>
<evidence type="ECO:0000313" key="2">
    <source>
        <dbReference type="Proteomes" id="UP000256629"/>
    </source>
</evidence>